<sequence>MKREYNSETIEIWNVMIEDTDSMNYLILADKKRPSTVQDYPWLRDEEKDLFEPTNNFIKVQFVSNKSLEDLHLSFEDLAELTENLLNHVAQAYCDWNIDYILNSNSKDLLGDLMKTHGINRSNSSTCRFLSQKSV</sequence>
<reference evidence="1 2" key="1">
    <citation type="journal article" date="2017" name="Int. J. Syst. Evol. Microbiol.">
        <title>Bacillus mangrovi sp. nov., isolated from a sediment sample from a mangrove forest.</title>
        <authorList>
            <person name="Gupta V."/>
            <person name="Singh P.K."/>
            <person name="Korpole S."/>
            <person name="Tanuku N.R.S."/>
            <person name="Pinnaka A.K."/>
        </authorList>
    </citation>
    <scope>NUCLEOTIDE SEQUENCE [LARGE SCALE GENOMIC DNA]</scope>
    <source>
        <strain evidence="1 2">KCTC 33872</strain>
    </source>
</reference>
<evidence type="ECO:0000313" key="1">
    <source>
        <dbReference type="EMBL" id="MTH54088.1"/>
    </source>
</evidence>
<proteinExistence type="predicted"/>
<dbReference type="AlphaFoldDB" id="A0A7X2V5I4"/>
<keyword evidence="2" id="KW-1185">Reference proteome</keyword>
<gene>
    <name evidence="1" type="ORF">GKZ89_11775</name>
</gene>
<dbReference type="EMBL" id="WMIB01000011">
    <property type="protein sequence ID" value="MTH54088.1"/>
    <property type="molecule type" value="Genomic_DNA"/>
</dbReference>
<dbReference type="RefSeq" id="WP_155112615.1">
    <property type="nucleotide sequence ID" value="NZ_WMIB01000011.1"/>
</dbReference>
<evidence type="ECO:0000313" key="2">
    <source>
        <dbReference type="Proteomes" id="UP000434639"/>
    </source>
</evidence>
<protein>
    <submittedName>
        <fullName evidence="1">Uncharacterized protein</fullName>
    </submittedName>
</protein>
<dbReference type="Proteomes" id="UP000434639">
    <property type="component" value="Unassembled WGS sequence"/>
</dbReference>
<organism evidence="1 2">
    <name type="scientific">Metabacillus mangrovi</name>
    <dbReference type="NCBI Taxonomy" id="1491830"/>
    <lineage>
        <taxon>Bacteria</taxon>
        <taxon>Bacillati</taxon>
        <taxon>Bacillota</taxon>
        <taxon>Bacilli</taxon>
        <taxon>Bacillales</taxon>
        <taxon>Bacillaceae</taxon>
        <taxon>Metabacillus</taxon>
    </lineage>
</organism>
<comment type="caution">
    <text evidence="1">The sequence shown here is derived from an EMBL/GenBank/DDBJ whole genome shotgun (WGS) entry which is preliminary data.</text>
</comment>
<accession>A0A7X2V5I4</accession>
<dbReference type="OrthoDB" id="2973659at2"/>
<name>A0A7X2V5I4_9BACI</name>